<keyword evidence="3" id="KW-1185">Reference proteome</keyword>
<dbReference type="SUPFAM" id="SSF53448">
    <property type="entry name" value="Nucleotide-diphospho-sugar transferases"/>
    <property type="match status" value="1"/>
</dbReference>
<dbReference type="KEGG" id="alq:C7Y71_001615"/>
<gene>
    <name evidence="2" type="ORF">C7Y71_001615</name>
</gene>
<feature type="domain" description="Glycosyltransferase 2-like" evidence="1">
    <location>
        <begin position="19"/>
        <end position="139"/>
    </location>
</feature>
<dbReference type="Pfam" id="PF00535">
    <property type="entry name" value="Glycos_transf_2"/>
    <property type="match status" value="1"/>
</dbReference>
<protein>
    <submittedName>
        <fullName evidence="2">Glycosyltransferase</fullName>
    </submittedName>
</protein>
<dbReference type="CDD" id="cd00761">
    <property type="entry name" value="Glyco_tranf_GTA_type"/>
    <property type="match status" value="1"/>
</dbReference>
<dbReference type="InterPro" id="IPR029044">
    <property type="entry name" value="Nucleotide-diphossugar_trans"/>
</dbReference>
<organism evidence="2 3">
    <name type="scientific">Pseudoprevotella muciniphila</name>
    <dbReference type="NCBI Taxonomy" id="2133944"/>
    <lineage>
        <taxon>Bacteria</taxon>
        <taxon>Pseudomonadati</taxon>
        <taxon>Bacteroidota</taxon>
        <taxon>Bacteroidia</taxon>
        <taxon>Bacteroidales</taxon>
        <taxon>Prevotellaceae</taxon>
        <taxon>Pseudoprevotella</taxon>
    </lineage>
</organism>
<dbReference type="EMBL" id="CP033459">
    <property type="protein sequence ID" value="QFQ11821.1"/>
    <property type="molecule type" value="Genomic_DNA"/>
</dbReference>
<sequence>MSPRLTVLFSTIDDRIKQLLQKELPIIPEVRYLVVWQRTKPTDSLEHLVEYSTKKQPMDVIRLEGKGISRSRNAAIKALQTEFAIFSDDDVEYTEEQLKMVIQAFDEQSFADILLFQMSDYEGHLMKNYPSFPYDYRNAPKRTFVSSCEIAFRKTAAIPFFDERFGLGSDYLTVGEEEVFIHEAASKGLNIKYIPKVVCRTNPSTTSKRLKDDDKFWRSKGAVNYMLHGKCLSVMKAAKYAFVSPYSRTIHRFCEMLKGINYVANTNNKK</sequence>
<dbReference type="RefSeq" id="WP_111897803.1">
    <property type="nucleotide sequence ID" value="NZ_CP033459.1"/>
</dbReference>
<dbReference type="OrthoDB" id="9778406at2"/>
<dbReference type="InterPro" id="IPR001173">
    <property type="entry name" value="Glyco_trans_2-like"/>
</dbReference>
<dbReference type="AlphaFoldDB" id="A0A5P8E4D6"/>
<dbReference type="GO" id="GO:0016740">
    <property type="term" value="F:transferase activity"/>
    <property type="evidence" value="ECO:0007669"/>
    <property type="project" value="UniProtKB-KW"/>
</dbReference>
<dbReference type="Proteomes" id="UP000249375">
    <property type="component" value="Chromosome"/>
</dbReference>
<keyword evidence="2" id="KW-0808">Transferase</keyword>
<evidence type="ECO:0000313" key="3">
    <source>
        <dbReference type="Proteomes" id="UP000249375"/>
    </source>
</evidence>
<name>A0A5P8E4D6_9BACT</name>
<accession>A0A5P8E4D6</accession>
<evidence type="ECO:0000259" key="1">
    <source>
        <dbReference type="Pfam" id="PF00535"/>
    </source>
</evidence>
<dbReference type="Gene3D" id="3.90.550.10">
    <property type="entry name" value="Spore Coat Polysaccharide Biosynthesis Protein SpsA, Chain A"/>
    <property type="match status" value="1"/>
</dbReference>
<evidence type="ECO:0000313" key="2">
    <source>
        <dbReference type="EMBL" id="QFQ11821.1"/>
    </source>
</evidence>
<proteinExistence type="predicted"/>
<reference evidence="2 3" key="1">
    <citation type="submission" date="2018-11" db="EMBL/GenBank/DDBJ databases">
        <authorList>
            <person name="Na S.W."/>
            <person name="Baik M."/>
        </authorList>
    </citation>
    <scope>NUCLEOTIDE SEQUENCE [LARGE SCALE GENOMIC DNA]</scope>
    <source>
        <strain evidence="2 3">E39</strain>
    </source>
</reference>